<dbReference type="Proteomes" id="UP000054988">
    <property type="component" value="Unassembled WGS sequence"/>
</dbReference>
<gene>
    <name evidence="3" type="ORF">WG66_15724</name>
</gene>
<dbReference type="AlphaFoldDB" id="A0A0W0F5Z9"/>
<feature type="compositionally biased region" description="Polar residues" evidence="2">
    <location>
        <begin position="18"/>
        <end position="28"/>
    </location>
</feature>
<dbReference type="EMBL" id="LATX01002301">
    <property type="protein sequence ID" value="KTB31668.1"/>
    <property type="molecule type" value="Genomic_DNA"/>
</dbReference>
<feature type="compositionally biased region" description="Low complexity" evidence="2">
    <location>
        <begin position="229"/>
        <end position="246"/>
    </location>
</feature>
<accession>A0A0W0F5Z9</accession>
<protein>
    <submittedName>
        <fullName evidence="3">Uncharacterized protein</fullName>
    </submittedName>
</protein>
<feature type="compositionally biased region" description="Basic and acidic residues" evidence="2">
    <location>
        <begin position="39"/>
        <end position="61"/>
    </location>
</feature>
<dbReference type="eggNOG" id="ENOG502SJVK">
    <property type="taxonomic scope" value="Eukaryota"/>
</dbReference>
<feature type="region of interest" description="Disordered" evidence="2">
    <location>
        <begin position="371"/>
        <end position="427"/>
    </location>
</feature>
<evidence type="ECO:0000256" key="2">
    <source>
        <dbReference type="SAM" id="MobiDB-lite"/>
    </source>
</evidence>
<evidence type="ECO:0000313" key="3">
    <source>
        <dbReference type="EMBL" id="KTB31668.1"/>
    </source>
</evidence>
<evidence type="ECO:0000256" key="1">
    <source>
        <dbReference type="SAM" id="Coils"/>
    </source>
</evidence>
<feature type="region of interest" description="Disordered" evidence="2">
    <location>
        <begin position="1"/>
        <end position="334"/>
    </location>
</feature>
<name>A0A0W0F5Z9_MONRR</name>
<keyword evidence="1" id="KW-0175">Coiled coil</keyword>
<sequence length="699" mass="75545">MPSDSSSSAATAPRKPSNRSSIRQSLNFASVGKAFADVMNKEKDTRDTEKSAKKAAKESHRSSIGFRGLTPRPSLDARPSPPPTKRPRTPDSRTITARRRSSIAQQGQSALADVTKSPDSATPQNAAVARPSSLRPRPGTSSGLPKYRPKSIISSDATITKKPGSPSLRGARKRPSVSEDDDDDKDESKEQMKPKGEKASRSISPLPQRAAFKVNLANLAPTPSPIPKPQSKSTTPSSTARSSPTRLVEHTKAASSIIRPPSSASSSGSATPRTPKSSPARSDLRSTKSKSSSHKGNFVNDSSDDYSHSSHPGIQDSPLVRHVRQRSKAETPVIEISVANMSNISEADSEDMDEADVETMLAPVAALAAPTPAMPRIRTSRTRQRLAPQTPSRPALPREVLMPPDHESTPPSLRLRTTPASERSAPRGSILSWEQFASEASRTLDEEEISTVLSNIPAPFQAGPLSPMPTGDGSMLSPVPESPCLSALNTPSQYGSISHVLLPTVTPSPAVPRQRHRETSPADGSGEAAVVTLLRLQLSSAENIAKERLMQLQLLEEEVHNLKQARGQDAQDLARQLEVLEGQMREKLEAEARSAEQVTAHVAALEARLRDADVAREEAVRYAVENATRTLQTRSLAGMKAHQRKVEAAHIAENAAREWAYLKEQCESELEVVQQDKELMTFLSAELDLAQQQICKFDA</sequence>
<proteinExistence type="predicted"/>
<feature type="compositionally biased region" description="Basic and acidic residues" evidence="2">
    <location>
        <begin position="186"/>
        <end position="200"/>
    </location>
</feature>
<feature type="compositionally biased region" description="Low complexity" evidence="2">
    <location>
        <begin position="253"/>
        <end position="275"/>
    </location>
</feature>
<organism evidence="3 4">
    <name type="scientific">Moniliophthora roreri</name>
    <name type="common">Frosty pod rot fungus</name>
    <name type="synonym">Monilia roreri</name>
    <dbReference type="NCBI Taxonomy" id="221103"/>
    <lineage>
        <taxon>Eukaryota</taxon>
        <taxon>Fungi</taxon>
        <taxon>Dikarya</taxon>
        <taxon>Basidiomycota</taxon>
        <taxon>Agaricomycotina</taxon>
        <taxon>Agaricomycetes</taxon>
        <taxon>Agaricomycetidae</taxon>
        <taxon>Agaricales</taxon>
        <taxon>Marasmiineae</taxon>
        <taxon>Marasmiaceae</taxon>
        <taxon>Moniliophthora</taxon>
    </lineage>
</organism>
<comment type="caution">
    <text evidence="3">The sequence shown here is derived from an EMBL/GenBank/DDBJ whole genome shotgun (WGS) entry which is preliminary data.</text>
</comment>
<feature type="compositionally biased region" description="Low complexity" evidence="2">
    <location>
        <begin position="1"/>
        <end position="12"/>
    </location>
</feature>
<reference evidence="3 4" key="1">
    <citation type="submission" date="2015-12" db="EMBL/GenBank/DDBJ databases">
        <title>Draft genome sequence of Moniliophthora roreri, the causal agent of frosty pod rot of cacao.</title>
        <authorList>
            <person name="Aime M.C."/>
            <person name="Diaz-Valderrama J.R."/>
            <person name="Kijpornyongpan T."/>
            <person name="Phillips-Mora W."/>
        </authorList>
    </citation>
    <scope>NUCLEOTIDE SEQUENCE [LARGE SCALE GENOMIC DNA]</scope>
    <source>
        <strain evidence="3 4">MCA 2952</strain>
    </source>
</reference>
<evidence type="ECO:0000313" key="4">
    <source>
        <dbReference type="Proteomes" id="UP000054988"/>
    </source>
</evidence>
<feature type="coiled-coil region" evidence="1">
    <location>
        <begin position="538"/>
        <end position="590"/>
    </location>
</feature>